<comment type="caution">
    <text evidence="1">The sequence shown here is derived from an EMBL/GenBank/DDBJ whole genome shotgun (WGS) entry which is preliminary data.</text>
</comment>
<keyword evidence="2" id="KW-1185">Reference proteome</keyword>
<dbReference type="PANTHER" id="PTHR47326">
    <property type="entry name" value="TRANSPOSABLE ELEMENT TC3 TRANSPOSASE-LIKE PROTEIN"/>
    <property type="match status" value="1"/>
</dbReference>
<dbReference type="InterPro" id="IPR036397">
    <property type="entry name" value="RNaseH_sf"/>
</dbReference>
<reference evidence="1 2" key="1">
    <citation type="journal article" date="2019" name="Sci. Rep.">
        <title>Orb-weaving spider Araneus ventricosus genome elucidates the spidroin gene catalogue.</title>
        <authorList>
            <person name="Kono N."/>
            <person name="Nakamura H."/>
            <person name="Ohtoshi R."/>
            <person name="Moran D.A.P."/>
            <person name="Shinohara A."/>
            <person name="Yoshida Y."/>
            <person name="Fujiwara M."/>
            <person name="Mori M."/>
            <person name="Tomita M."/>
            <person name="Arakawa K."/>
        </authorList>
    </citation>
    <scope>NUCLEOTIDE SEQUENCE [LARGE SCALE GENOMIC DNA]</scope>
</reference>
<organism evidence="1 2">
    <name type="scientific">Araneus ventricosus</name>
    <name type="common">Orbweaver spider</name>
    <name type="synonym">Epeira ventricosa</name>
    <dbReference type="NCBI Taxonomy" id="182803"/>
    <lineage>
        <taxon>Eukaryota</taxon>
        <taxon>Metazoa</taxon>
        <taxon>Ecdysozoa</taxon>
        <taxon>Arthropoda</taxon>
        <taxon>Chelicerata</taxon>
        <taxon>Arachnida</taxon>
        <taxon>Araneae</taxon>
        <taxon>Araneomorphae</taxon>
        <taxon>Entelegynae</taxon>
        <taxon>Araneoidea</taxon>
        <taxon>Araneidae</taxon>
        <taxon>Araneus</taxon>
    </lineage>
</organism>
<gene>
    <name evidence="1" type="ORF">AVEN_1352_1</name>
</gene>
<evidence type="ECO:0000313" key="1">
    <source>
        <dbReference type="EMBL" id="GBM11023.1"/>
    </source>
</evidence>
<dbReference type="Proteomes" id="UP000499080">
    <property type="component" value="Unassembled WGS sequence"/>
</dbReference>
<proteinExistence type="predicted"/>
<dbReference type="GO" id="GO:0003676">
    <property type="term" value="F:nucleic acid binding"/>
    <property type="evidence" value="ECO:0007669"/>
    <property type="project" value="InterPro"/>
</dbReference>
<dbReference type="PANTHER" id="PTHR47326:SF1">
    <property type="entry name" value="HTH PSQ-TYPE DOMAIN-CONTAINING PROTEIN"/>
    <property type="match status" value="1"/>
</dbReference>
<dbReference type="EMBL" id="BGPR01000293">
    <property type="protein sequence ID" value="GBM11023.1"/>
    <property type="molecule type" value="Genomic_DNA"/>
</dbReference>
<protein>
    <submittedName>
        <fullName evidence="1">Uncharacterized protein</fullName>
    </submittedName>
</protein>
<accession>A0A4Y2D2U9</accession>
<evidence type="ECO:0000313" key="2">
    <source>
        <dbReference type="Proteomes" id="UP000499080"/>
    </source>
</evidence>
<dbReference type="AlphaFoldDB" id="A0A4Y2D2U9"/>
<sequence>MYEKGRYANLERLKKPLVTALKSFFTTVEKKERALLMKLFDQNGAVDKSRPLSILWSDEAHLILDGVVNTQNCRIWDTANPNFVHKQSLHPDYVTVRCGFTADLILDLFLPVTAIFFRSKSIKSFKVRTRVFKTNVFKQDGEPHHIARLLQALFRTHFGDDRIISRSFPTVWPPRSPNLNPCVFWLWGIPERFCLWRKYTDFA</sequence>
<dbReference type="Gene3D" id="3.30.420.10">
    <property type="entry name" value="Ribonuclease H-like superfamily/Ribonuclease H"/>
    <property type="match status" value="1"/>
</dbReference>
<name>A0A4Y2D2U9_ARAVE</name>